<evidence type="ECO:0000256" key="1">
    <source>
        <dbReference type="PROSITE-ProRule" id="PRU00169"/>
    </source>
</evidence>
<feature type="domain" description="Response regulatory" evidence="2">
    <location>
        <begin position="4"/>
        <end position="117"/>
    </location>
</feature>
<dbReference type="Gene3D" id="3.40.50.2300">
    <property type="match status" value="1"/>
</dbReference>
<dbReference type="OrthoDB" id="997726at2"/>
<name>A0A315ZHE6_SEDFL</name>
<dbReference type="Proteomes" id="UP000245535">
    <property type="component" value="Unassembled WGS sequence"/>
</dbReference>
<protein>
    <submittedName>
        <fullName evidence="3">CheY-like chemotaxis protein</fullName>
    </submittedName>
</protein>
<dbReference type="SUPFAM" id="SSF52172">
    <property type="entry name" value="CheY-like"/>
    <property type="match status" value="1"/>
</dbReference>
<feature type="modified residue" description="4-aspartylphosphate" evidence="1">
    <location>
        <position position="53"/>
    </location>
</feature>
<dbReference type="InterPro" id="IPR001789">
    <property type="entry name" value="Sig_transdc_resp-reg_receiver"/>
</dbReference>
<dbReference type="CDD" id="cd00156">
    <property type="entry name" value="REC"/>
    <property type="match status" value="1"/>
</dbReference>
<gene>
    <name evidence="3" type="ORF">BC781_101990</name>
</gene>
<dbReference type="AlphaFoldDB" id="A0A315ZHE6"/>
<dbReference type="RefSeq" id="WP_109616101.1">
    <property type="nucleotide sequence ID" value="NZ_QGDO01000001.1"/>
</dbReference>
<dbReference type="PROSITE" id="PS50110">
    <property type="entry name" value="RESPONSE_REGULATORY"/>
    <property type="match status" value="1"/>
</dbReference>
<dbReference type="EMBL" id="QGDO01000001">
    <property type="protein sequence ID" value="PWJ44619.1"/>
    <property type="molecule type" value="Genomic_DNA"/>
</dbReference>
<dbReference type="GO" id="GO:0000160">
    <property type="term" value="P:phosphorelay signal transduction system"/>
    <property type="evidence" value="ECO:0007669"/>
    <property type="project" value="InterPro"/>
</dbReference>
<dbReference type="InterPro" id="IPR011006">
    <property type="entry name" value="CheY-like_superfamily"/>
</dbReference>
<proteinExistence type="predicted"/>
<evidence type="ECO:0000259" key="2">
    <source>
        <dbReference type="PROSITE" id="PS50110"/>
    </source>
</evidence>
<evidence type="ECO:0000313" key="4">
    <source>
        <dbReference type="Proteomes" id="UP000245535"/>
    </source>
</evidence>
<evidence type="ECO:0000313" key="3">
    <source>
        <dbReference type="EMBL" id="PWJ44619.1"/>
    </source>
</evidence>
<keyword evidence="1" id="KW-0597">Phosphoprotein</keyword>
<accession>A0A315ZHE6</accession>
<organism evidence="3 4">
    <name type="scientific">Sediminitomix flava</name>
    <dbReference type="NCBI Taxonomy" id="379075"/>
    <lineage>
        <taxon>Bacteria</taxon>
        <taxon>Pseudomonadati</taxon>
        <taxon>Bacteroidota</taxon>
        <taxon>Cytophagia</taxon>
        <taxon>Cytophagales</taxon>
        <taxon>Flammeovirgaceae</taxon>
        <taxon>Sediminitomix</taxon>
    </lineage>
</organism>
<dbReference type="Pfam" id="PF00072">
    <property type="entry name" value="Response_reg"/>
    <property type="match status" value="1"/>
</dbReference>
<reference evidence="3 4" key="1">
    <citation type="submission" date="2018-03" db="EMBL/GenBank/DDBJ databases">
        <title>Genomic Encyclopedia of Archaeal and Bacterial Type Strains, Phase II (KMG-II): from individual species to whole genera.</title>
        <authorList>
            <person name="Goeker M."/>
        </authorList>
    </citation>
    <scope>NUCLEOTIDE SEQUENCE [LARGE SCALE GENOMIC DNA]</scope>
    <source>
        <strain evidence="3 4">DSM 28229</strain>
    </source>
</reference>
<sequence length="117" mass="13501">MSLTSIIYDKNPIEAAHLSLMLKRKGQEVITAKDEGHFFALLKRKKVNCILIDENATDIHKVLKKIPEERHHQTKIIMMTSYSLNQIRNAYEEKGVNCCIQKPIYQSNLTDVFDKIG</sequence>
<comment type="caution">
    <text evidence="3">The sequence shown here is derived from an EMBL/GenBank/DDBJ whole genome shotgun (WGS) entry which is preliminary data.</text>
</comment>
<keyword evidence="4" id="KW-1185">Reference proteome</keyword>